<sequence>MDLFISKRAAVRGHLEGDARIFGPSLIGEGTIIGDGATLGYPVRKKILSLKDVTAEDYDALSEGCKIGKGCIIRSSTIIYEGADLGDNIETGHGVLIREKTVIGERTRIGTYTVIDGNVVIGSNNNIQTGVYIPPGTQIGSDVFMGPYVTVTNDRYPPSPKVSGVVIEDGAAVGSRAVLIAGVRVGKRAVVGAGAVVTKDVPPEAVVVGVPARVIMSRADYDKKQHDYLSSP</sequence>
<dbReference type="CDD" id="cd03358">
    <property type="entry name" value="LbH_WxcM_N_like"/>
    <property type="match status" value="1"/>
</dbReference>
<keyword evidence="1" id="KW-0028">Amino-acid biosynthesis</keyword>
<dbReference type="Pfam" id="PF14602">
    <property type="entry name" value="Hexapep_2"/>
    <property type="match status" value="1"/>
</dbReference>
<dbReference type="InterPro" id="IPR011004">
    <property type="entry name" value="Trimer_LpxA-like_sf"/>
</dbReference>
<evidence type="ECO:0000313" key="5">
    <source>
        <dbReference type="EMBL" id="TDA36683.1"/>
    </source>
</evidence>
<evidence type="ECO:0000313" key="6">
    <source>
        <dbReference type="Proteomes" id="UP000315399"/>
    </source>
</evidence>
<dbReference type="EMBL" id="QNVH01000105">
    <property type="protein sequence ID" value="TDA36683.1"/>
    <property type="molecule type" value="Genomic_DNA"/>
</dbReference>
<evidence type="ECO:0000256" key="2">
    <source>
        <dbReference type="ARBA" id="ARBA00022679"/>
    </source>
</evidence>
<name>A0A523B725_9CREN</name>
<dbReference type="InterPro" id="IPR050179">
    <property type="entry name" value="Trans_hexapeptide_repeat"/>
</dbReference>
<protein>
    <submittedName>
        <fullName evidence="5">N-acetyltransferase</fullName>
    </submittedName>
</protein>
<dbReference type="Gene3D" id="2.160.10.10">
    <property type="entry name" value="Hexapeptide repeat proteins"/>
    <property type="match status" value="1"/>
</dbReference>
<evidence type="ECO:0000256" key="3">
    <source>
        <dbReference type="ARBA" id="ARBA00022915"/>
    </source>
</evidence>
<dbReference type="AlphaFoldDB" id="A0A523B725"/>
<dbReference type="Proteomes" id="UP000315399">
    <property type="component" value="Unassembled WGS sequence"/>
</dbReference>
<dbReference type="PANTHER" id="PTHR43300">
    <property type="entry name" value="ACETYLTRANSFERASE"/>
    <property type="match status" value="1"/>
</dbReference>
<dbReference type="InterPro" id="IPR018357">
    <property type="entry name" value="Hexapep_transf_CS"/>
</dbReference>
<dbReference type="PROSITE" id="PS00101">
    <property type="entry name" value="HEXAPEP_TRANSFERASES"/>
    <property type="match status" value="1"/>
</dbReference>
<proteinExistence type="predicted"/>
<reference evidence="5 6" key="1">
    <citation type="journal article" date="2019" name="Nat. Microbiol.">
        <title>Expanding anaerobic alkane metabolism in the domain of Archaea.</title>
        <authorList>
            <person name="Wang Y."/>
            <person name="Wegener G."/>
            <person name="Hou J."/>
            <person name="Wang F."/>
            <person name="Xiao X."/>
        </authorList>
    </citation>
    <scope>NUCLEOTIDE SEQUENCE [LARGE SCALE GENOMIC DNA]</scope>
    <source>
        <strain evidence="5">WYZ-LMO10</strain>
    </source>
</reference>
<dbReference type="InterPro" id="IPR001451">
    <property type="entry name" value="Hexapep"/>
</dbReference>
<keyword evidence="2" id="KW-0808">Transferase</keyword>
<dbReference type="PANTHER" id="PTHR43300:SF10">
    <property type="entry name" value="2,3,4,5-TETRAHYDROPYRIDINE-2,6-DICARBOXYLATE N-ACETYLTRANSFERASE"/>
    <property type="match status" value="1"/>
</dbReference>
<evidence type="ECO:0000256" key="4">
    <source>
        <dbReference type="ARBA" id="ARBA00023154"/>
    </source>
</evidence>
<keyword evidence="3" id="KW-0220">Diaminopimelate biosynthesis</keyword>
<comment type="caution">
    <text evidence="5">The sequence shown here is derived from an EMBL/GenBank/DDBJ whole genome shotgun (WGS) entry which is preliminary data.</text>
</comment>
<evidence type="ECO:0000256" key="1">
    <source>
        <dbReference type="ARBA" id="ARBA00022605"/>
    </source>
</evidence>
<gene>
    <name evidence="5" type="ORF">DSO08_06565</name>
</gene>
<dbReference type="GO" id="GO:0016740">
    <property type="term" value="F:transferase activity"/>
    <property type="evidence" value="ECO:0007669"/>
    <property type="project" value="UniProtKB-KW"/>
</dbReference>
<dbReference type="SUPFAM" id="SSF51161">
    <property type="entry name" value="Trimeric LpxA-like enzymes"/>
    <property type="match status" value="1"/>
</dbReference>
<accession>A0A523B725</accession>
<dbReference type="Pfam" id="PF00132">
    <property type="entry name" value="Hexapep"/>
    <property type="match status" value="1"/>
</dbReference>
<organism evidence="5 6">
    <name type="scientific">Thermoproteota archaeon</name>
    <dbReference type="NCBI Taxonomy" id="2056631"/>
    <lineage>
        <taxon>Archaea</taxon>
        <taxon>Thermoproteota</taxon>
    </lineage>
</organism>
<keyword evidence="4" id="KW-0457">Lysine biosynthesis</keyword>